<organism evidence="2 3">
    <name type="scientific">Podarcis lilfordi</name>
    <name type="common">Lilford's wall lizard</name>
    <dbReference type="NCBI Taxonomy" id="74358"/>
    <lineage>
        <taxon>Eukaryota</taxon>
        <taxon>Metazoa</taxon>
        <taxon>Chordata</taxon>
        <taxon>Craniata</taxon>
        <taxon>Vertebrata</taxon>
        <taxon>Euteleostomi</taxon>
        <taxon>Lepidosauria</taxon>
        <taxon>Squamata</taxon>
        <taxon>Bifurcata</taxon>
        <taxon>Unidentata</taxon>
        <taxon>Episquamata</taxon>
        <taxon>Laterata</taxon>
        <taxon>Lacertibaenia</taxon>
        <taxon>Lacertidae</taxon>
        <taxon>Podarcis</taxon>
    </lineage>
</organism>
<dbReference type="EMBL" id="OX395126">
    <property type="protein sequence ID" value="CAI5764672.1"/>
    <property type="molecule type" value="Genomic_DNA"/>
</dbReference>
<gene>
    <name evidence="2" type="ORF">PODLI_1B030983</name>
</gene>
<sequence>MRRKGGWRVGGTNPRSDLHSPPHTSANDLSGERLPRFPHNPMGRPKPATGGAEGLPRASSAPIARREREEGGVGDRFFVGFDNKMAQGGRGRSSRDRWPRPFPLRRGARRGGSGSSSGAGGAGRRIRA</sequence>
<feature type="compositionally biased region" description="Basic and acidic residues" evidence="1">
    <location>
        <begin position="64"/>
        <end position="73"/>
    </location>
</feature>
<dbReference type="Proteomes" id="UP001178461">
    <property type="component" value="Chromosome 1"/>
</dbReference>
<name>A0AA35JR82_9SAUR</name>
<feature type="compositionally biased region" description="Gly residues" evidence="1">
    <location>
        <begin position="110"/>
        <end position="128"/>
    </location>
</feature>
<proteinExistence type="predicted"/>
<evidence type="ECO:0000256" key="1">
    <source>
        <dbReference type="SAM" id="MobiDB-lite"/>
    </source>
</evidence>
<feature type="region of interest" description="Disordered" evidence="1">
    <location>
        <begin position="1"/>
        <end position="128"/>
    </location>
</feature>
<evidence type="ECO:0000313" key="3">
    <source>
        <dbReference type="Proteomes" id="UP001178461"/>
    </source>
</evidence>
<reference evidence="2" key="1">
    <citation type="submission" date="2022-12" db="EMBL/GenBank/DDBJ databases">
        <authorList>
            <person name="Alioto T."/>
            <person name="Alioto T."/>
            <person name="Gomez Garrido J."/>
        </authorList>
    </citation>
    <scope>NUCLEOTIDE SEQUENCE</scope>
</reference>
<dbReference type="AlphaFoldDB" id="A0AA35JR82"/>
<protein>
    <submittedName>
        <fullName evidence="2">Uncharacterized protein</fullName>
    </submittedName>
</protein>
<keyword evidence="3" id="KW-1185">Reference proteome</keyword>
<evidence type="ECO:0000313" key="2">
    <source>
        <dbReference type="EMBL" id="CAI5764672.1"/>
    </source>
</evidence>
<accession>A0AA35JR82</accession>